<dbReference type="OrthoDB" id="6776808at2759"/>
<sequence length="443" mass="50537">FKISENFVAKLCQKYSVKIVIDRNLRNKVKKISKVMKFLSFLIFCVFMHATWAGDDKQIHLEDIERDTLISETDRSKPQDDKEQSQQSTQHIQLSYSKNPQDIFVTPMPGRHASKDSPSELRSQLYHLPKVHESDQTYTVPAKQTLIHPIIGGSQPIQPVIAPQPQYIYIQSPQAHQSFLPQPQAFVMVPYATQYTQHQSPIHVPQHSVLSQPQIAPPTPAVINYSHGSTSPPNHHQSYQNLKSVEYSLPSTAAPLQTSVDYKHVTPITIVPKKTLPSVSTTSFQQFYSPGLEYHYTESLPVTKYSPQQTFTYQQAPAHNYIPQSQAFNYYHVGPSAAYNTRHQSHGFMESYVPNLMTYSRPQHHHQSSQYKNNYHPTQYQQSHHHIPQQLFTPTQIPHYAPYPSPQAYNTIQYSVPLPAYDHSKRSTSKATATLSVKAPKAN</sequence>
<dbReference type="Proteomes" id="UP000183832">
    <property type="component" value="Unassembled WGS sequence"/>
</dbReference>
<reference evidence="3 4" key="1">
    <citation type="submission" date="2015-04" db="EMBL/GenBank/DDBJ databases">
        <authorList>
            <person name="Syromyatnikov M.Y."/>
            <person name="Popov V.N."/>
        </authorList>
    </citation>
    <scope>NUCLEOTIDE SEQUENCE [LARGE SCALE GENOMIC DNA]</scope>
</reference>
<keyword evidence="2" id="KW-0472">Membrane</keyword>
<protein>
    <submittedName>
        <fullName evidence="3">CLUMA_CG010592, isoform A</fullName>
    </submittedName>
</protein>
<keyword evidence="2" id="KW-0812">Transmembrane</keyword>
<name>A0A1J1IAF3_9DIPT</name>
<feature type="compositionally biased region" description="Basic and acidic residues" evidence="1">
    <location>
        <begin position="71"/>
        <end position="84"/>
    </location>
</feature>
<dbReference type="EMBL" id="CVRI01000047">
    <property type="protein sequence ID" value="CRK97195.1"/>
    <property type="molecule type" value="Genomic_DNA"/>
</dbReference>
<gene>
    <name evidence="3" type="ORF">CLUMA_CG010592</name>
</gene>
<keyword evidence="2" id="KW-1133">Transmembrane helix</keyword>
<evidence type="ECO:0000313" key="3">
    <source>
        <dbReference type="EMBL" id="CRK97195.1"/>
    </source>
</evidence>
<keyword evidence="4" id="KW-1185">Reference proteome</keyword>
<feature type="transmembrane region" description="Helical" evidence="2">
    <location>
        <begin position="35"/>
        <end position="54"/>
    </location>
</feature>
<evidence type="ECO:0000256" key="1">
    <source>
        <dbReference type="SAM" id="MobiDB-lite"/>
    </source>
</evidence>
<accession>A0A1J1IAF3</accession>
<organism evidence="3 4">
    <name type="scientific">Clunio marinus</name>
    <dbReference type="NCBI Taxonomy" id="568069"/>
    <lineage>
        <taxon>Eukaryota</taxon>
        <taxon>Metazoa</taxon>
        <taxon>Ecdysozoa</taxon>
        <taxon>Arthropoda</taxon>
        <taxon>Hexapoda</taxon>
        <taxon>Insecta</taxon>
        <taxon>Pterygota</taxon>
        <taxon>Neoptera</taxon>
        <taxon>Endopterygota</taxon>
        <taxon>Diptera</taxon>
        <taxon>Nematocera</taxon>
        <taxon>Chironomoidea</taxon>
        <taxon>Chironomidae</taxon>
        <taxon>Clunio</taxon>
    </lineage>
</organism>
<feature type="region of interest" description="Disordered" evidence="1">
    <location>
        <begin position="71"/>
        <end position="92"/>
    </location>
</feature>
<dbReference type="AlphaFoldDB" id="A0A1J1IAF3"/>
<proteinExistence type="predicted"/>
<evidence type="ECO:0000256" key="2">
    <source>
        <dbReference type="SAM" id="Phobius"/>
    </source>
</evidence>
<evidence type="ECO:0000313" key="4">
    <source>
        <dbReference type="Proteomes" id="UP000183832"/>
    </source>
</evidence>
<feature type="non-terminal residue" evidence="3">
    <location>
        <position position="1"/>
    </location>
</feature>